<reference evidence="8" key="1">
    <citation type="journal article" date="2010" name="Genome Biol.">
        <title>Genome sequence of the necrotrophic plant pathogen Pythium ultimum reveals original pathogenicity mechanisms and effector repertoire.</title>
        <authorList>
            <person name="Levesque C.A."/>
            <person name="Brouwer H."/>
            <person name="Cano L."/>
            <person name="Hamilton J.P."/>
            <person name="Holt C."/>
            <person name="Huitema E."/>
            <person name="Raffaele S."/>
            <person name="Robideau G.P."/>
            <person name="Thines M."/>
            <person name="Win J."/>
            <person name="Zerillo M.M."/>
            <person name="Beakes G.W."/>
            <person name="Boore J.L."/>
            <person name="Busam D."/>
            <person name="Dumas B."/>
            <person name="Ferriera S."/>
            <person name="Fuerstenberg S.I."/>
            <person name="Gachon C.M."/>
            <person name="Gaulin E."/>
            <person name="Govers F."/>
            <person name="Grenville-Briggs L."/>
            <person name="Horner N."/>
            <person name="Hostetler J."/>
            <person name="Jiang R.H."/>
            <person name="Johnson J."/>
            <person name="Krajaejun T."/>
            <person name="Lin H."/>
            <person name="Meijer H.J."/>
            <person name="Moore B."/>
            <person name="Morris P."/>
            <person name="Phuntmart V."/>
            <person name="Puiu D."/>
            <person name="Shetty J."/>
            <person name="Stajich J.E."/>
            <person name="Tripathy S."/>
            <person name="Wawra S."/>
            <person name="van West P."/>
            <person name="Whitty B.R."/>
            <person name="Coutinho P.M."/>
            <person name="Henrissat B."/>
            <person name="Martin F."/>
            <person name="Thomas P.D."/>
            <person name="Tyler B.M."/>
            <person name="De Vries R.P."/>
            <person name="Kamoun S."/>
            <person name="Yandell M."/>
            <person name="Tisserat N."/>
            <person name="Buell C.R."/>
        </authorList>
    </citation>
    <scope>NUCLEOTIDE SEQUENCE</scope>
    <source>
        <strain evidence="8">DAOM:BR144</strain>
    </source>
</reference>
<evidence type="ECO:0000256" key="4">
    <source>
        <dbReference type="PROSITE-ProRule" id="PRU00091"/>
    </source>
</evidence>
<evidence type="ECO:0000256" key="2">
    <source>
        <dbReference type="ARBA" id="ARBA00022771"/>
    </source>
</evidence>
<name>K3XBY4_GLOUD</name>
<dbReference type="Pfam" id="PF01363">
    <property type="entry name" value="FYVE"/>
    <property type="match status" value="1"/>
</dbReference>
<dbReference type="AlphaFoldDB" id="K3XBY4"/>
<feature type="region of interest" description="Disordered" evidence="5">
    <location>
        <begin position="1"/>
        <end position="122"/>
    </location>
</feature>
<reference evidence="8" key="2">
    <citation type="submission" date="2010-04" db="EMBL/GenBank/DDBJ databases">
        <authorList>
            <person name="Buell R."/>
            <person name="Hamilton J."/>
            <person name="Hostetler J."/>
        </authorList>
    </citation>
    <scope>NUCLEOTIDE SEQUENCE [LARGE SCALE GENOMIC DNA]</scope>
    <source>
        <strain evidence="8">DAOM:BR144</strain>
    </source>
</reference>
<dbReference type="SUPFAM" id="SSF57903">
    <property type="entry name" value="FYVE/PHD zinc finger"/>
    <property type="match status" value="1"/>
</dbReference>
<feature type="compositionally biased region" description="Acidic residues" evidence="5">
    <location>
        <begin position="61"/>
        <end position="90"/>
    </location>
</feature>
<dbReference type="Gene3D" id="3.30.530.20">
    <property type="match status" value="1"/>
</dbReference>
<dbReference type="PROSITE" id="PS50178">
    <property type="entry name" value="ZF_FYVE"/>
    <property type="match status" value="1"/>
</dbReference>
<dbReference type="GO" id="GO:0008270">
    <property type="term" value="F:zinc ion binding"/>
    <property type="evidence" value="ECO:0007669"/>
    <property type="project" value="UniProtKB-KW"/>
</dbReference>
<dbReference type="InterPro" id="IPR011011">
    <property type="entry name" value="Znf_FYVE_PHD"/>
</dbReference>
<evidence type="ECO:0000256" key="3">
    <source>
        <dbReference type="ARBA" id="ARBA00022833"/>
    </source>
</evidence>
<dbReference type="InterPro" id="IPR000306">
    <property type="entry name" value="Znf_FYVE"/>
</dbReference>
<sequence length="480" mass="54098">MRAHANEPRGRTRASSYSSYSNTPFAPSSGVISTSYHDRRIDALTASFTPTYDREMRFDERDDENDESGAEYKDDDDDDGNAPATDDDDADRCYYHPARAHKTSTKRTRRNSVGDKNTSATELSRAQKQGCFNYIKRRHSIALAFASNASLRDENSPFAEPTDVVTNWEYAKTKHGVTLYKSKRSRCEVRAVTRVNSSVKNVMVLLAAGETTENFAHAQNALLGEENVLEARVLASCVPSTASRFFHCGLKYLAMKNPFGVTPLDLVFLDYTDVSTTPDGKLVGYRIMESIRVPEYQAAVPKYVRASLRCEVYVVRETEVSGVVEVTFASHLDPKSKYSSSKRTHWLEQAGQRLRNLRSYAEKASLSHKLILEKGKWIKRDARHHCFVCDASFSFLRTRHNCRLCGEVTCGRCSRKLPILVANETTRVRVCLRCILDSRHQPDELGRSQVAGGFGRRGSVGNSTYIAYDEIDPKQHDDHE</sequence>
<keyword evidence="2 4" id="KW-0863">Zinc-finger</keyword>
<feature type="compositionally biased region" description="Basic residues" evidence="5">
    <location>
        <begin position="98"/>
        <end position="110"/>
    </location>
</feature>
<dbReference type="PANTHER" id="PTHR13510">
    <property type="entry name" value="FYVE-FINGER-CONTAINING RAB5 EFFECTOR PROTEIN RABENOSYN-5-RELATED"/>
    <property type="match status" value="1"/>
</dbReference>
<evidence type="ECO:0000313" key="8">
    <source>
        <dbReference type="Proteomes" id="UP000019132"/>
    </source>
</evidence>
<dbReference type="Proteomes" id="UP000019132">
    <property type="component" value="Unassembled WGS sequence"/>
</dbReference>
<dbReference type="SUPFAM" id="SSF55961">
    <property type="entry name" value="Bet v1-like"/>
    <property type="match status" value="1"/>
</dbReference>
<feature type="compositionally biased region" description="Basic and acidic residues" evidence="5">
    <location>
        <begin position="1"/>
        <end position="10"/>
    </location>
</feature>
<dbReference type="InParanoid" id="K3XBY4"/>
<keyword evidence="1" id="KW-0479">Metal-binding</keyword>
<dbReference type="PANTHER" id="PTHR13510:SF44">
    <property type="entry name" value="RABENOSYN-5"/>
    <property type="match status" value="1"/>
</dbReference>
<keyword evidence="8" id="KW-1185">Reference proteome</keyword>
<evidence type="ECO:0000313" key="7">
    <source>
        <dbReference type="EnsemblProtists" id="PYU1_T014733"/>
    </source>
</evidence>
<dbReference type="EnsemblProtists" id="PYU1_T014733">
    <property type="protein sequence ID" value="PYU1_T014733"/>
    <property type="gene ID" value="PYU1_G014702"/>
</dbReference>
<dbReference type="OMA" id="DRTECSV"/>
<feature type="domain" description="FYVE-type" evidence="6">
    <location>
        <begin position="380"/>
        <end position="439"/>
    </location>
</feature>
<dbReference type="Gene3D" id="3.30.40.10">
    <property type="entry name" value="Zinc/RING finger domain, C3HC4 (zinc finger)"/>
    <property type="match status" value="1"/>
</dbReference>
<dbReference type="InterPro" id="IPR017455">
    <property type="entry name" value="Znf_FYVE-rel"/>
</dbReference>
<dbReference type="VEuPathDB" id="FungiDB:PYU1_G014702"/>
<protein>
    <recommendedName>
        <fullName evidence="6">FYVE-type domain-containing protein</fullName>
    </recommendedName>
</protein>
<dbReference type="eggNOG" id="ENOG502QVV9">
    <property type="taxonomic scope" value="Eukaryota"/>
</dbReference>
<evidence type="ECO:0000259" key="6">
    <source>
        <dbReference type="PROSITE" id="PS50178"/>
    </source>
</evidence>
<feature type="compositionally biased region" description="Polar residues" evidence="5">
    <location>
        <begin position="13"/>
        <end position="35"/>
    </location>
</feature>
<keyword evidence="3" id="KW-0862">Zinc</keyword>
<dbReference type="InterPro" id="IPR013083">
    <property type="entry name" value="Znf_RING/FYVE/PHD"/>
</dbReference>
<dbReference type="EMBL" id="ADOS01001599">
    <property type="status" value="NOT_ANNOTATED_CDS"/>
    <property type="molecule type" value="Genomic_DNA"/>
</dbReference>
<evidence type="ECO:0000256" key="1">
    <source>
        <dbReference type="ARBA" id="ARBA00022723"/>
    </source>
</evidence>
<dbReference type="InterPro" id="IPR023393">
    <property type="entry name" value="START-like_dom_sf"/>
</dbReference>
<reference evidence="7" key="3">
    <citation type="submission" date="2015-02" db="UniProtKB">
        <authorList>
            <consortium name="EnsemblProtists"/>
        </authorList>
    </citation>
    <scope>IDENTIFICATION</scope>
    <source>
        <strain evidence="7">DAOM BR144</strain>
    </source>
</reference>
<dbReference type="STRING" id="431595.K3XBY4"/>
<dbReference type="InterPro" id="IPR052727">
    <property type="entry name" value="Rab4/Rab5_effector"/>
</dbReference>
<evidence type="ECO:0000256" key="5">
    <source>
        <dbReference type="SAM" id="MobiDB-lite"/>
    </source>
</evidence>
<proteinExistence type="predicted"/>
<accession>K3XBY4</accession>
<dbReference type="SMART" id="SM00064">
    <property type="entry name" value="FYVE"/>
    <property type="match status" value="1"/>
</dbReference>
<dbReference type="HOGENOM" id="CLU_045760_0_0_1"/>
<organism evidence="7 8">
    <name type="scientific">Globisporangium ultimum (strain ATCC 200006 / CBS 805.95 / DAOM BR144)</name>
    <name type="common">Pythium ultimum</name>
    <dbReference type="NCBI Taxonomy" id="431595"/>
    <lineage>
        <taxon>Eukaryota</taxon>
        <taxon>Sar</taxon>
        <taxon>Stramenopiles</taxon>
        <taxon>Oomycota</taxon>
        <taxon>Peronosporomycetes</taxon>
        <taxon>Pythiales</taxon>
        <taxon>Pythiaceae</taxon>
        <taxon>Globisporangium</taxon>
    </lineage>
</organism>